<feature type="compositionally biased region" description="Polar residues" evidence="1">
    <location>
        <begin position="248"/>
        <end position="267"/>
    </location>
</feature>
<gene>
    <name evidence="3" type="ORF">CMEL01_09360</name>
</gene>
<dbReference type="EMBL" id="MLGG01000079">
    <property type="protein sequence ID" value="KAK1447521.1"/>
    <property type="molecule type" value="Genomic_DNA"/>
</dbReference>
<organism evidence="3 4">
    <name type="scientific">Colletotrichum melonis</name>
    <dbReference type="NCBI Taxonomy" id="1209925"/>
    <lineage>
        <taxon>Eukaryota</taxon>
        <taxon>Fungi</taxon>
        <taxon>Dikarya</taxon>
        <taxon>Ascomycota</taxon>
        <taxon>Pezizomycotina</taxon>
        <taxon>Sordariomycetes</taxon>
        <taxon>Hypocreomycetidae</taxon>
        <taxon>Glomerellales</taxon>
        <taxon>Glomerellaceae</taxon>
        <taxon>Colletotrichum</taxon>
        <taxon>Colletotrichum acutatum species complex</taxon>
    </lineage>
</organism>
<proteinExistence type="predicted"/>
<keyword evidence="4" id="KW-1185">Reference proteome</keyword>
<protein>
    <recommendedName>
        <fullName evidence="2">DUF7896 domain-containing protein</fullName>
    </recommendedName>
</protein>
<dbReference type="AlphaFoldDB" id="A0AAI9TX76"/>
<accession>A0AAI9TX76</accession>
<sequence length="728" mass="82766">MEAVSAAASIAGLLSVAGHVVSGLIKLNDFVLAAKEMDIRTESLNAKVGLLSETLEDVKALLQTYERNLASIVETSWESNIATLRSHLVRCGKDLDEWSKSFKSVKKSTSKRRKFLDIIQNKRLRGISDMETKLTAHRCELICDISVLNAAFSMAGLARIGAVQEGLHQLTELNLHTNATNDESFEKSAVQSQKMMNSFSIAASDQIRQLEKQIEAHRSETRQSLTAISDSIYGLASSISSSIEQLSQPHSQTGSLRRLSYSSQTDGSYDGDLPDLRNPVTSRPIRAFWSCGSAIGIDDYFVSGNKENMVYCIFCVQRFDINESQEQARHLVSVHAPAACDQGEFYISLSDFKIHLCECHSAQHPSLNYNDKSMKLFRVDTRKSRYKRFEDLSGLQQAPDSQPTPIYVEEKMSHLLSETEYFEQHLGSRKNTFRDMNEAMERISHRIFWVRDPPQQLIQVFYKAAVLQEKLNVDYNRPFPRTWAPLPEYIIRLSIGWTGEGLCPIPQLSQRWFVKDAAIHTTEWDRLDNEEQESSCIECRSATTYRSFEEAASHLQRQHFKLPRSPPTKANLRELCHQYQPNAFNGWLESQWKDDLASLITNLSDRAPSLRKIYHWKLGILARSDHFLTMLWYEAAINNRENLLLSSIDGADKFLTILKDAFPWDGLVHPIPDNPSKMDIGEEDESSSWTRSDGAVDFNMSDTVSKEEEQLYEPPCARFVGWDQFATA</sequence>
<feature type="region of interest" description="Disordered" evidence="1">
    <location>
        <begin position="673"/>
        <end position="696"/>
    </location>
</feature>
<dbReference type="InterPro" id="IPR057218">
    <property type="entry name" value="DUF7896"/>
</dbReference>
<evidence type="ECO:0000313" key="3">
    <source>
        <dbReference type="EMBL" id="KAK1447521.1"/>
    </source>
</evidence>
<reference evidence="3 4" key="1">
    <citation type="submission" date="2016-10" db="EMBL/GenBank/DDBJ databases">
        <title>The genome sequence of Colletotrichum fioriniae PJ7.</title>
        <authorList>
            <person name="Baroncelli R."/>
        </authorList>
    </citation>
    <scope>NUCLEOTIDE SEQUENCE [LARGE SCALE GENOMIC DNA]</scope>
    <source>
        <strain evidence="3">Col 31</strain>
    </source>
</reference>
<dbReference type="Proteomes" id="UP001239795">
    <property type="component" value="Unassembled WGS sequence"/>
</dbReference>
<evidence type="ECO:0000313" key="4">
    <source>
        <dbReference type="Proteomes" id="UP001239795"/>
    </source>
</evidence>
<comment type="caution">
    <text evidence="3">The sequence shown here is derived from an EMBL/GenBank/DDBJ whole genome shotgun (WGS) entry which is preliminary data.</text>
</comment>
<dbReference type="Pfam" id="PF25438">
    <property type="entry name" value="DUF7896"/>
    <property type="match status" value="1"/>
</dbReference>
<feature type="region of interest" description="Disordered" evidence="1">
    <location>
        <begin position="246"/>
        <end position="276"/>
    </location>
</feature>
<feature type="domain" description="DUF7896" evidence="2">
    <location>
        <begin position="510"/>
        <end position="566"/>
    </location>
</feature>
<name>A0AAI9TX76_9PEZI</name>
<evidence type="ECO:0000259" key="2">
    <source>
        <dbReference type="Pfam" id="PF25438"/>
    </source>
</evidence>
<evidence type="ECO:0000256" key="1">
    <source>
        <dbReference type="SAM" id="MobiDB-lite"/>
    </source>
</evidence>